<evidence type="ECO:0000313" key="2">
    <source>
        <dbReference type="EMBL" id="SFH90640.1"/>
    </source>
</evidence>
<evidence type="ECO:0000313" key="3">
    <source>
        <dbReference type="Proteomes" id="UP000183639"/>
    </source>
</evidence>
<reference evidence="2 3" key="1">
    <citation type="submission" date="2016-10" db="EMBL/GenBank/DDBJ databases">
        <authorList>
            <person name="de Groot N.N."/>
        </authorList>
    </citation>
    <scope>NUCLEOTIDE SEQUENCE [LARGE SCALE GENOMIC DNA]</scope>
    <source>
        <strain evidence="2 3">Z108</strain>
    </source>
</reference>
<dbReference type="OrthoDB" id="1662180at2"/>
<evidence type="ECO:0000259" key="1">
    <source>
        <dbReference type="Pfam" id="PF13391"/>
    </source>
</evidence>
<proteinExistence type="predicted"/>
<dbReference type="Proteomes" id="UP000183639">
    <property type="component" value="Unassembled WGS sequence"/>
</dbReference>
<name>A0A1I3DV86_SELRU</name>
<accession>A0A1I3DV86</accession>
<dbReference type="Pfam" id="PF13391">
    <property type="entry name" value="HNH_2"/>
    <property type="match status" value="1"/>
</dbReference>
<gene>
    <name evidence="2" type="ORF">SAMN04487861_10813</name>
</gene>
<dbReference type="RefSeq" id="WP_075442807.1">
    <property type="nucleotide sequence ID" value="NZ_FOQK01000008.1"/>
</dbReference>
<organism evidence="2 3">
    <name type="scientific">Selenomonas ruminantium</name>
    <dbReference type="NCBI Taxonomy" id="971"/>
    <lineage>
        <taxon>Bacteria</taxon>
        <taxon>Bacillati</taxon>
        <taxon>Bacillota</taxon>
        <taxon>Negativicutes</taxon>
        <taxon>Selenomonadales</taxon>
        <taxon>Selenomonadaceae</taxon>
        <taxon>Selenomonas</taxon>
    </lineage>
</organism>
<protein>
    <recommendedName>
        <fullName evidence="1">HNH nuclease domain-containing protein</fullName>
    </recommendedName>
</protein>
<feature type="domain" description="HNH nuclease" evidence="1">
    <location>
        <begin position="245"/>
        <end position="289"/>
    </location>
</feature>
<dbReference type="EMBL" id="FOQK01000008">
    <property type="protein sequence ID" value="SFH90640.1"/>
    <property type="molecule type" value="Genomic_DNA"/>
</dbReference>
<dbReference type="InterPro" id="IPR003615">
    <property type="entry name" value="HNH_nuc"/>
</dbReference>
<dbReference type="AlphaFoldDB" id="A0A1I3DV86"/>
<sequence length="328" mass="38960">MEVYYVSQDETYEQEITKQYLWTRQLTRDGKRWPPAENVKRMKKGDFIYHLHKKKIVAISCVVEDGKYYNLSEMPPEDRVVYGDGMDEGYLTRVHVEELSTHVDHQKFIEWVKMNIKNSELITYGEKAVKKMAYALKMNPKEIIYLTEQIRSFGNENLYLWKILYYFDQDYTNDEKEEIEKAIDTMSKMPNREHFKKEPQKAAYVYNKKYPRRNLVNAAEALIYANYKCEVDNNHKIFQRKNGKGYTEAHHLVPMSNTGEFRDNENNVISLDVTNNIVSLCSNCHAILHHGTMEEKEPVLRKLYEERKKSLEDAGIKIDYLKLKDCYK</sequence>